<protein>
    <submittedName>
        <fullName evidence="3">Uncharacterized protein</fullName>
    </submittedName>
</protein>
<reference evidence="3" key="3">
    <citation type="submission" date="2015-04" db="UniProtKB">
        <authorList>
            <consortium name="EnsemblPlants"/>
        </authorList>
    </citation>
    <scope>IDENTIFICATION</scope>
</reference>
<evidence type="ECO:0000256" key="2">
    <source>
        <dbReference type="SAM" id="MobiDB-lite"/>
    </source>
</evidence>
<keyword evidence="1" id="KW-0175">Coiled coil</keyword>
<keyword evidence="4" id="KW-1185">Reference proteome</keyword>
<dbReference type="HOGENOM" id="CLU_156817_0_0_1"/>
<feature type="region of interest" description="Disordered" evidence="2">
    <location>
        <begin position="1"/>
        <end position="27"/>
    </location>
</feature>
<sequence>MSMPPPSSCWDSLMSALSSSGRPERPPATMLSLQEQLIAASEHAGLERLRERAGALQRELDGVAGETEAAEAAARAAERRAAEAEGEVRAAERERESLREVEEEIEAMDRRIKLLEAIVATITPNPN</sequence>
<accession>A0A0D9UYE1</accession>
<dbReference type="Proteomes" id="UP000032180">
    <property type="component" value="Chromosome 1"/>
</dbReference>
<reference evidence="3 4" key="1">
    <citation type="submission" date="2012-08" db="EMBL/GenBank/DDBJ databases">
        <title>Oryza genome evolution.</title>
        <authorList>
            <person name="Wing R.A."/>
        </authorList>
    </citation>
    <scope>NUCLEOTIDE SEQUENCE</scope>
</reference>
<dbReference type="Gramene" id="LPERR01G07150.1">
    <property type="protein sequence ID" value="LPERR01G07150.1"/>
    <property type="gene ID" value="LPERR01G07150"/>
</dbReference>
<evidence type="ECO:0000313" key="3">
    <source>
        <dbReference type="EnsemblPlants" id="LPERR01G07150.1"/>
    </source>
</evidence>
<dbReference type="eggNOG" id="ENOG502R64U">
    <property type="taxonomic scope" value="Eukaryota"/>
</dbReference>
<dbReference type="SUPFAM" id="SSF57997">
    <property type="entry name" value="Tropomyosin"/>
    <property type="match status" value="1"/>
</dbReference>
<evidence type="ECO:0000256" key="1">
    <source>
        <dbReference type="SAM" id="Coils"/>
    </source>
</evidence>
<organism evidence="3 4">
    <name type="scientific">Leersia perrieri</name>
    <dbReference type="NCBI Taxonomy" id="77586"/>
    <lineage>
        <taxon>Eukaryota</taxon>
        <taxon>Viridiplantae</taxon>
        <taxon>Streptophyta</taxon>
        <taxon>Embryophyta</taxon>
        <taxon>Tracheophyta</taxon>
        <taxon>Spermatophyta</taxon>
        <taxon>Magnoliopsida</taxon>
        <taxon>Liliopsida</taxon>
        <taxon>Poales</taxon>
        <taxon>Poaceae</taxon>
        <taxon>BOP clade</taxon>
        <taxon>Oryzoideae</taxon>
        <taxon>Oryzeae</taxon>
        <taxon>Oryzinae</taxon>
        <taxon>Leersia</taxon>
    </lineage>
</organism>
<name>A0A0D9UYE1_9ORYZ</name>
<proteinExistence type="predicted"/>
<evidence type="ECO:0000313" key="4">
    <source>
        <dbReference type="Proteomes" id="UP000032180"/>
    </source>
</evidence>
<feature type="coiled-coil region" evidence="1">
    <location>
        <begin position="46"/>
        <end position="118"/>
    </location>
</feature>
<dbReference type="EnsemblPlants" id="LPERR01G07150.1">
    <property type="protein sequence ID" value="LPERR01G07150.1"/>
    <property type="gene ID" value="LPERR01G07150"/>
</dbReference>
<reference evidence="4" key="2">
    <citation type="submission" date="2013-12" db="EMBL/GenBank/DDBJ databases">
        <authorList>
            <person name="Yu Y."/>
            <person name="Lee S."/>
            <person name="de Baynast K."/>
            <person name="Wissotski M."/>
            <person name="Liu L."/>
            <person name="Talag J."/>
            <person name="Goicoechea J."/>
            <person name="Angelova A."/>
            <person name="Jetty R."/>
            <person name="Kudrna D."/>
            <person name="Golser W."/>
            <person name="Rivera L."/>
            <person name="Zhang J."/>
            <person name="Wing R."/>
        </authorList>
    </citation>
    <scope>NUCLEOTIDE SEQUENCE</scope>
</reference>
<dbReference type="AlphaFoldDB" id="A0A0D9UYE1"/>